<dbReference type="PANTHER" id="PTHR46985">
    <property type="entry name" value="NACHT, LRR AND PYD DOMAINS-CONTAINING PROTEIN 1"/>
    <property type="match status" value="1"/>
</dbReference>
<feature type="domain" description="CARD" evidence="6">
    <location>
        <begin position="5"/>
        <end position="84"/>
    </location>
</feature>
<evidence type="ECO:0000256" key="3">
    <source>
        <dbReference type="ARBA" id="ARBA00022588"/>
    </source>
</evidence>
<comment type="caution">
    <text evidence="7">The sequence shown here is derived from an EMBL/GenBank/DDBJ whole genome shotgun (WGS) entry which is preliminary data.</text>
</comment>
<dbReference type="GO" id="GO:0006954">
    <property type="term" value="P:inflammatory response"/>
    <property type="evidence" value="ECO:0007669"/>
    <property type="project" value="UniProtKB-KW"/>
</dbReference>
<keyword evidence="8" id="KW-1185">Reference proteome</keyword>
<comment type="subcellular location">
    <subcellularLocation>
        <location evidence="1">Cytoplasm</location>
        <location evidence="1">Cytosol</location>
    </subcellularLocation>
</comment>
<dbReference type="Pfam" id="PF00619">
    <property type="entry name" value="CARD"/>
    <property type="match status" value="2"/>
</dbReference>
<evidence type="ECO:0000256" key="1">
    <source>
        <dbReference type="ARBA" id="ARBA00004514"/>
    </source>
</evidence>
<dbReference type="FunFam" id="1.10.533.10:FF:000013">
    <property type="entry name" value="Apoptosis-associated speck-like protein containing a CARD"/>
    <property type="match status" value="1"/>
</dbReference>
<dbReference type="EMBL" id="JAUCMX010000011">
    <property type="protein sequence ID" value="KAK3531047.1"/>
    <property type="molecule type" value="Genomic_DNA"/>
</dbReference>
<dbReference type="PANTHER" id="PTHR46985:SF2">
    <property type="entry name" value="APOPTOSIS-ASSOCIATED SPECK-LIKE PROTEIN CONTAINING A CARD"/>
    <property type="match status" value="1"/>
</dbReference>
<dbReference type="GO" id="GO:0045087">
    <property type="term" value="P:innate immune response"/>
    <property type="evidence" value="ECO:0007669"/>
    <property type="project" value="UniProtKB-KW"/>
</dbReference>
<proteinExistence type="predicted"/>
<dbReference type="CDD" id="cd01671">
    <property type="entry name" value="CARD"/>
    <property type="match status" value="1"/>
</dbReference>
<dbReference type="AlphaFoldDB" id="A0AAE0V1J7"/>
<keyword evidence="4" id="KW-0391">Immunity</keyword>
<dbReference type="Proteomes" id="UP001274896">
    <property type="component" value="Unassembled WGS sequence"/>
</dbReference>
<keyword evidence="5" id="KW-0395">Inflammatory response</keyword>
<dbReference type="InterPro" id="IPR033516">
    <property type="entry name" value="CARD8/ASC/NALP1_CARD"/>
</dbReference>
<evidence type="ECO:0000256" key="4">
    <source>
        <dbReference type="ARBA" id="ARBA00022859"/>
    </source>
</evidence>
<evidence type="ECO:0000313" key="7">
    <source>
        <dbReference type="EMBL" id="KAK3531047.1"/>
    </source>
</evidence>
<sequence>MIYYMCQNVMESVRKNKVFLIKTLSSDASMCLQYVQNDNIISKRDYNNLNQPNHTQEKIIINLLDNLTNKGDETCRKFLKLLEKEGFQDIFPQLKELFTPDPTSAERENRPAVEQARMQAEGVEFVDKHKKDLIQRISSVMEIADCLLCKKMITGEMYNKISAQDITQAKMRNLYQFMEMGGKAVKEEFYRILKEKNPHLVLDLES</sequence>
<dbReference type="InterPro" id="IPR011029">
    <property type="entry name" value="DEATH-like_dom_sf"/>
</dbReference>
<organism evidence="7 8">
    <name type="scientific">Hemibagrus guttatus</name>
    <dbReference type="NCBI Taxonomy" id="175788"/>
    <lineage>
        <taxon>Eukaryota</taxon>
        <taxon>Metazoa</taxon>
        <taxon>Chordata</taxon>
        <taxon>Craniata</taxon>
        <taxon>Vertebrata</taxon>
        <taxon>Euteleostomi</taxon>
        <taxon>Actinopterygii</taxon>
        <taxon>Neopterygii</taxon>
        <taxon>Teleostei</taxon>
        <taxon>Ostariophysi</taxon>
        <taxon>Siluriformes</taxon>
        <taxon>Bagridae</taxon>
        <taxon>Hemibagrus</taxon>
    </lineage>
</organism>
<feature type="domain" description="CARD" evidence="6">
    <location>
        <begin position="118"/>
        <end position="206"/>
    </location>
</feature>
<protein>
    <recommendedName>
        <fullName evidence="6">CARD domain-containing protein</fullName>
    </recommendedName>
</protein>
<gene>
    <name evidence="7" type="ORF">QTP70_008767</name>
</gene>
<keyword evidence="2" id="KW-0963">Cytoplasm</keyword>
<dbReference type="SUPFAM" id="SSF47986">
    <property type="entry name" value="DEATH domain"/>
    <property type="match status" value="2"/>
</dbReference>
<evidence type="ECO:0000256" key="2">
    <source>
        <dbReference type="ARBA" id="ARBA00022490"/>
    </source>
</evidence>
<accession>A0AAE0V1J7</accession>
<evidence type="ECO:0000313" key="8">
    <source>
        <dbReference type="Proteomes" id="UP001274896"/>
    </source>
</evidence>
<evidence type="ECO:0000256" key="5">
    <source>
        <dbReference type="ARBA" id="ARBA00023198"/>
    </source>
</evidence>
<evidence type="ECO:0000259" key="6">
    <source>
        <dbReference type="PROSITE" id="PS50209"/>
    </source>
</evidence>
<dbReference type="Gene3D" id="1.10.533.10">
    <property type="entry name" value="Death Domain, Fas"/>
    <property type="match status" value="2"/>
</dbReference>
<keyword evidence="3" id="KW-0399">Innate immunity</keyword>
<dbReference type="CDD" id="cd08330">
    <property type="entry name" value="CARD_ASC_NALP1"/>
    <property type="match status" value="1"/>
</dbReference>
<dbReference type="GO" id="GO:0005829">
    <property type="term" value="C:cytosol"/>
    <property type="evidence" value="ECO:0007669"/>
    <property type="project" value="UniProtKB-SubCell"/>
</dbReference>
<reference evidence="7" key="1">
    <citation type="submission" date="2023-06" db="EMBL/GenBank/DDBJ databases">
        <title>Male Hemibagrus guttatus genome.</title>
        <authorList>
            <person name="Bian C."/>
        </authorList>
    </citation>
    <scope>NUCLEOTIDE SEQUENCE</scope>
    <source>
        <strain evidence="7">Male_cb2023</strain>
        <tissue evidence="7">Muscle</tissue>
    </source>
</reference>
<dbReference type="InterPro" id="IPR001315">
    <property type="entry name" value="CARD"/>
</dbReference>
<name>A0AAE0V1J7_9TELE</name>
<dbReference type="InterPro" id="IPR051249">
    <property type="entry name" value="NLRP_Inflammasome"/>
</dbReference>
<dbReference type="GO" id="GO:0042981">
    <property type="term" value="P:regulation of apoptotic process"/>
    <property type="evidence" value="ECO:0007669"/>
    <property type="project" value="InterPro"/>
</dbReference>
<dbReference type="PROSITE" id="PS50209">
    <property type="entry name" value="CARD"/>
    <property type="match status" value="2"/>
</dbReference>